<dbReference type="Proteomes" id="UP001280581">
    <property type="component" value="Unassembled WGS sequence"/>
</dbReference>
<dbReference type="AlphaFoldDB" id="A0AAN6RAN0"/>
<feature type="region of interest" description="Disordered" evidence="1">
    <location>
        <begin position="450"/>
        <end position="477"/>
    </location>
</feature>
<organism evidence="2 3">
    <name type="scientific">Pseudopithomyces chartarum</name>
    <dbReference type="NCBI Taxonomy" id="1892770"/>
    <lineage>
        <taxon>Eukaryota</taxon>
        <taxon>Fungi</taxon>
        <taxon>Dikarya</taxon>
        <taxon>Ascomycota</taxon>
        <taxon>Pezizomycotina</taxon>
        <taxon>Dothideomycetes</taxon>
        <taxon>Pleosporomycetidae</taxon>
        <taxon>Pleosporales</taxon>
        <taxon>Massarineae</taxon>
        <taxon>Didymosphaeriaceae</taxon>
        <taxon>Pseudopithomyces</taxon>
    </lineage>
</organism>
<evidence type="ECO:0000256" key="1">
    <source>
        <dbReference type="SAM" id="MobiDB-lite"/>
    </source>
</evidence>
<feature type="region of interest" description="Disordered" evidence="1">
    <location>
        <begin position="498"/>
        <end position="521"/>
    </location>
</feature>
<gene>
    <name evidence="2" type="ORF">GRF29_1536g1151454</name>
</gene>
<comment type="caution">
    <text evidence="2">The sequence shown here is derived from an EMBL/GenBank/DDBJ whole genome shotgun (WGS) entry which is preliminary data.</text>
</comment>
<name>A0AAN6RAN0_9PLEO</name>
<evidence type="ECO:0000313" key="2">
    <source>
        <dbReference type="EMBL" id="KAK3197246.1"/>
    </source>
</evidence>
<reference evidence="2 3" key="1">
    <citation type="submission" date="2021-02" db="EMBL/GenBank/DDBJ databases">
        <title>Genome assembly of Pseudopithomyces chartarum.</title>
        <authorList>
            <person name="Jauregui R."/>
            <person name="Singh J."/>
            <person name="Voisey C."/>
        </authorList>
    </citation>
    <scope>NUCLEOTIDE SEQUENCE [LARGE SCALE GENOMIC DNA]</scope>
    <source>
        <strain evidence="2 3">AGR01</strain>
    </source>
</reference>
<accession>A0AAN6RAN0</accession>
<sequence>MSAYQFEIGSKAGAEDARTEPVSQELKRETISVGHFYDAILNPSKYYPHEVKFNNPESECFFHVIFKTETLSPDQKHLNTSQMMNIKDADLKLEIDGENPMLLDGTRLKKVHGGNGENRFHYTEGKHIRPREATTAVRKFEYWHRQFRIFLSKNYTSAVVAKAPLQVTLIMTAPIGPMGEADRWAEIVRHFGTITLARREGLSVSLVVDLPRCEYASQGLFARYASELRKLKEKYPDRIRIEFESTDMLEVYKGKPPHEVKDADKETRHRNNIEFLQKFMRDHLHIGAETNQEATIVNKGLQFDLQSDTTVQANSQFGLNSLAGLFGVEHFWAPETAIRHPNLHGDASVQLNGYFNQNSLGDSVNVENLWEPDNRTGMNDPGLYSGAPIEMNSYPEQNSLGGPNNLEFSWGTSDNNLSASFGNTAMPYYQNSQPLPTMDKSQSWCTGYPYIPPPSSRNQSQNSYRTGHGANDQVQPSSLSTVPLWGDNTQGSWNQDVGNPQNVSGTFGSSQLSAKGPTTSIQPSYDFSRIITAFPDLSGYDMTGYCTSSTNDNNFAGLNTGRISQTNQDSGNDVWRVDPSVSSLSMSLIPQAGNKRGRQDDDEIERPGKKLHFLSPVSSIPQTGMVYDKTDGAKEVDLSANMAPQHETQYPIPATPFLPMMSTPDDDYGIDPVQYQHFILQNMLGDSPVNPGLDHQSS</sequence>
<dbReference type="EMBL" id="WVTA01000021">
    <property type="protein sequence ID" value="KAK3197246.1"/>
    <property type="molecule type" value="Genomic_DNA"/>
</dbReference>
<evidence type="ECO:0000313" key="3">
    <source>
        <dbReference type="Proteomes" id="UP001280581"/>
    </source>
</evidence>
<keyword evidence="3" id="KW-1185">Reference proteome</keyword>
<protein>
    <submittedName>
        <fullName evidence="2">Uncharacterized protein</fullName>
    </submittedName>
</protein>
<feature type="compositionally biased region" description="Basic and acidic residues" evidence="1">
    <location>
        <begin position="13"/>
        <end position="25"/>
    </location>
</feature>
<feature type="region of interest" description="Disordered" evidence="1">
    <location>
        <begin position="1"/>
        <end position="25"/>
    </location>
</feature>
<proteinExistence type="predicted"/>